<keyword evidence="1" id="KW-0812">Transmembrane</keyword>
<protein>
    <submittedName>
        <fullName evidence="3">DUF2892 domain-containing protein</fullName>
    </submittedName>
</protein>
<dbReference type="Proteomes" id="UP001597344">
    <property type="component" value="Unassembled WGS sequence"/>
</dbReference>
<keyword evidence="1" id="KW-1133">Transmembrane helix</keyword>
<evidence type="ECO:0000256" key="1">
    <source>
        <dbReference type="SAM" id="Phobius"/>
    </source>
</evidence>
<dbReference type="Pfam" id="PF11127">
    <property type="entry name" value="YgaP-like_TM"/>
    <property type="match status" value="1"/>
</dbReference>
<organism evidence="3 4">
    <name type="scientific">Aquimarina celericrescens</name>
    <dbReference type="NCBI Taxonomy" id="1964542"/>
    <lineage>
        <taxon>Bacteria</taxon>
        <taxon>Pseudomonadati</taxon>
        <taxon>Bacteroidota</taxon>
        <taxon>Flavobacteriia</taxon>
        <taxon>Flavobacteriales</taxon>
        <taxon>Flavobacteriaceae</taxon>
        <taxon>Aquimarina</taxon>
    </lineage>
</organism>
<dbReference type="RefSeq" id="WP_378321298.1">
    <property type="nucleotide sequence ID" value="NZ_JBHUHY010000016.1"/>
</dbReference>
<dbReference type="EMBL" id="JBHUHY010000016">
    <property type="protein sequence ID" value="MFD2188273.1"/>
    <property type="molecule type" value="Genomic_DNA"/>
</dbReference>
<keyword evidence="4" id="KW-1185">Reference proteome</keyword>
<proteinExistence type="predicted"/>
<comment type="caution">
    <text evidence="3">The sequence shown here is derived from an EMBL/GenBank/DDBJ whole genome shotgun (WGS) entry which is preliminary data.</text>
</comment>
<evidence type="ECO:0000313" key="3">
    <source>
        <dbReference type="EMBL" id="MFD2188273.1"/>
    </source>
</evidence>
<reference evidence="4" key="1">
    <citation type="journal article" date="2019" name="Int. J. Syst. Evol. Microbiol.">
        <title>The Global Catalogue of Microorganisms (GCM) 10K type strain sequencing project: providing services to taxonomists for standard genome sequencing and annotation.</title>
        <authorList>
            <consortium name="The Broad Institute Genomics Platform"/>
            <consortium name="The Broad Institute Genome Sequencing Center for Infectious Disease"/>
            <person name="Wu L."/>
            <person name="Ma J."/>
        </authorList>
    </citation>
    <scope>NUCLEOTIDE SEQUENCE [LARGE SCALE GENOMIC DNA]</scope>
    <source>
        <strain evidence="4">DT92</strain>
    </source>
</reference>
<gene>
    <name evidence="3" type="ORF">ACFSJT_15825</name>
</gene>
<accession>A0ABW5AYZ5</accession>
<dbReference type="InterPro" id="IPR021309">
    <property type="entry name" value="YgaP-like_TM"/>
</dbReference>
<evidence type="ECO:0000259" key="2">
    <source>
        <dbReference type="Pfam" id="PF11127"/>
    </source>
</evidence>
<keyword evidence="1" id="KW-0472">Membrane</keyword>
<feature type="transmembrane region" description="Helical" evidence="1">
    <location>
        <begin position="21"/>
        <end position="39"/>
    </location>
</feature>
<sequence length="96" mass="10741">MNKFIKGITYSYYRNIGWQDRTIRTTVGILAVVGAIYFFKTNASVSIVLVVFAIAQFGTVLSARCIMCYFAGKCTIDSKEKKALQAKAIPYENPKN</sequence>
<evidence type="ECO:0000313" key="4">
    <source>
        <dbReference type="Proteomes" id="UP001597344"/>
    </source>
</evidence>
<name>A0ABW5AYZ5_9FLAO</name>
<feature type="transmembrane region" description="Helical" evidence="1">
    <location>
        <begin position="45"/>
        <end position="72"/>
    </location>
</feature>
<feature type="domain" description="Inner membrane protein YgaP-like transmembrane" evidence="2">
    <location>
        <begin position="13"/>
        <end position="75"/>
    </location>
</feature>